<dbReference type="EMBL" id="SMFP01000009">
    <property type="protein sequence ID" value="TDE36607.1"/>
    <property type="molecule type" value="Genomic_DNA"/>
</dbReference>
<dbReference type="SUPFAM" id="SSF51735">
    <property type="entry name" value="NAD(P)-binding Rossmann-fold domains"/>
    <property type="match status" value="1"/>
</dbReference>
<evidence type="ECO:0000256" key="6">
    <source>
        <dbReference type="ARBA" id="ARBA00023002"/>
    </source>
</evidence>
<dbReference type="InterPro" id="IPR013149">
    <property type="entry name" value="ADH-like_C"/>
</dbReference>
<dbReference type="InterPro" id="IPR002328">
    <property type="entry name" value="ADH_Zn_CS"/>
</dbReference>
<keyword evidence="5 7" id="KW-0862">Zinc</keyword>
<evidence type="ECO:0000256" key="5">
    <source>
        <dbReference type="ARBA" id="ARBA00022833"/>
    </source>
</evidence>
<feature type="domain" description="Enoyl reductase (ER)" evidence="8">
    <location>
        <begin position="14"/>
        <end position="335"/>
    </location>
</feature>
<dbReference type="SUPFAM" id="SSF50129">
    <property type="entry name" value="GroES-like"/>
    <property type="match status" value="1"/>
</dbReference>
<dbReference type="Pfam" id="PF08240">
    <property type="entry name" value="ADH_N"/>
    <property type="match status" value="1"/>
</dbReference>
<evidence type="ECO:0000256" key="2">
    <source>
        <dbReference type="ARBA" id="ARBA00008072"/>
    </source>
</evidence>
<comment type="cofactor">
    <cofactor evidence="1 7">
        <name>Zn(2+)</name>
        <dbReference type="ChEBI" id="CHEBI:29105"/>
    </cofactor>
</comment>
<evidence type="ECO:0000256" key="1">
    <source>
        <dbReference type="ARBA" id="ARBA00001947"/>
    </source>
</evidence>
<dbReference type="RefSeq" id="WP_132830119.1">
    <property type="nucleotide sequence ID" value="NZ_SMFP01000009.1"/>
</dbReference>
<accession>A0A4R5EPN2</accession>
<reference evidence="9 10" key="1">
    <citation type="submission" date="2019-03" db="EMBL/GenBank/DDBJ databases">
        <authorList>
            <person name="Zhang S."/>
        </authorList>
    </citation>
    <scope>NUCLEOTIDE SEQUENCE [LARGE SCALE GENOMIC DNA]</scope>
    <source>
        <strain evidence="9 10">S4J41</strain>
    </source>
</reference>
<dbReference type="InterPro" id="IPR020843">
    <property type="entry name" value="ER"/>
</dbReference>
<dbReference type="Pfam" id="PF00107">
    <property type="entry name" value="ADH_zinc_N"/>
    <property type="match status" value="1"/>
</dbReference>
<dbReference type="PROSITE" id="PS00059">
    <property type="entry name" value="ADH_ZINC"/>
    <property type="match status" value="1"/>
</dbReference>
<dbReference type="InterPro" id="IPR011032">
    <property type="entry name" value="GroES-like_sf"/>
</dbReference>
<dbReference type="GO" id="GO:0008270">
    <property type="term" value="F:zinc ion binding"/>
    <property type="evidence" value="ECO:0007669"/>
    <property type="project" value="InterPro"/>
</dbReference>
<keyword evidence="4 7" id="KW-0479">Metal-binding</keyword>
<evidence type="ECO:0000313" key="10">
    <source>
        <dbReference type="Proteomes" id="UP000294662"/>
    </source>
</evidence>
<dbReference type="AlphaFoldDB" id="A0A4R5EPN2"/>
<keyword evidence="10" id="KW-1185">Reference proteome</keyword>
<name>A0A4R5EPN2_9RHOB</name>
<evidence type="ECO:0000256" key="4">
    <source>
        <dbReference type="ARBA" id="ARBA00022723"/>
    </source>
</evidence>
<organism evidence="9 10">
    <name type="scientific">Antarcticimicrobium sediminis</name>
    <dbReference type="NCBI Taxonomy" id="2546227"/>
    <lineage>
        <taxon>Bacteria</taxon>
        <taxon>Pseudomonadati</taxon>
        <taxon>Pseudomonadota</taxon>
        <taxon>Alphaproteobacteria</taxon>
        <taxon>Rhodobacterales</taxon>
        <taxon>Paracoccaceae</taxon>
        <taxon>Antarcticimicrobium</taxon>
    </lineage>
</organism>
<comment type="similarity">
    <text evidence="2 7">Belongs to the zinc-containing alcohol dehydrogenase family.</text>
</comment>
<dbReference type="Gene3D" id="3.40.50.720">
    <property type="entry name" value="NAD(P)-binding Rossmann-like Domain"/>
    <property type="match status" value="1"/>
</dbReference>
<comment type="caution">
    <text evidence="9">The sequence shown here is derived from an EMBL/GenBank/DDBJ whole genome shotgun (WGS) entry which is preliminary data.</text>
</comment>
<sequence length="337" mass="35572">MTETMLAAVLHDYGSPLKVERVPKPRPGPGQLLLRLEASGVCHSDVHVWAGRYPLNTRPDPFILGHEGVGVVEAIGAEVTGWSIGERAGAAWLHDTCGTCAECRAGLVNFCQSQRAHGLDVPGTYAQYVVTNAKFTARVPDGDAAKLAPLMCAGLTAYGAIERAALGPDECCAVFGCGGLGQYAIQLAKRRGARVIAVDRDPAKRTLSQENGASITVDASNAAEIDKLRASADVCINFAPTTATWQPMLDMVRPLGRVIAAAMVSDPVSLNQEWLTGSGITITGTSVGTMPQMDAVMQAQKTDPLSSTVTEILLGEASRALRELADGTAPARYVIRF</sequence>
<dbReference type="PANTHER" id="PTHR42940">
    <property type="entry name" value="ALCOHOL DEHYDROGENASE 1-RELATED"/>
    <property type="match status" value="1"/>
</dbReference>
<dbReference type="Gene3D" id="3.90.180.10">
    <property type="entry name" value="Medium-chain alcohol dehydrogenases, catalytic domain"/>
    <property type="match status" value="1"/>
</dbReference>
<dbReference type="InterPro" id="IPR036291">
    <property type="entry name" value="NAD(P)-bd_dom_sf"/>
</dbReference>
<proteinExistence type="inferred from homology"/>
<dbReference type="EC" id="1.1.1.1" evidence="3"/>
<keyword evidence="6" id="KW-0560">Oxidoreductase</keyword>
<evidence type="ECO:0000259" key="8">
    <source>
        <dbReference type="SMART" id="SM00829"/>
    </source>
</evidence>
<evidence type="ECO:0000313" key="9">
    <source>
        <dbReference type="EMBL" id="TDE36607.1"/>
    </source>
</evidence>
<dbReference type="InterPro" id="IPR013154">
    <property type="entry name" value="ADH-like_N"/>
</dbReference>
<gene>
    <name evidence="9" type="ORF">E1B25_13895</name>
</gene>
<protein>
    <recommendedName>
        <fullName evidence="3">alcohol dehydrogenase</fullName>
        <ecNumber evidence="3">1.1.1.1</ecNumber>
    </recommendedName>
</protein>
<evidence type="ECO:0000256" key="3">
    <source>
        <dbReference type="ARBA" id="ARBA00013190"/>
    </source>
</evidence>
<dbReference type="PANTHER" id="PTHR42940:SF8">
    <property type="entry name" value="VACUOLAR PROTEIN SORTING-ASSOCIATED PROTEIN 11"/>
    <property type="match status" value="1"/>
</dbReference>
<dbReference type="GO" id="GO:0004022">
    <property type="term" value="F:alcohol dehydrogenase (NAD+) activity"/>
    <property type="evidence" value="ECO:0007669"/>
    <property type="project" value="UniProtKB-EC"/>
</dbReference>
<dbReference type="Proteomes" id="UP000294662">
    <property type="component" value="Unassembled WGS sequence"/>
</dbReference>
<dbReference type="SMART" id="SM00829">
    <property type="entry name" value="PKS_ER"/>
    <property type="match status" value="1"/>
</dbReference>
<evidence type="ECO:0000256" key="7">
    <source>
        <dbReference type="RuleBase" id="RU361277"/>
    </source>
</evidence>
<dbReference type="OrthoDB" id="9809185at2"/>